<protein>
    <submittedName>
        <fullName evidence="1">Uncharacterized protein</fullName>
    </submittedName>
</protein>
<dbReference type="OrthoDB" id="10389175at2759"/>
<evidence type="ECO:0000313" key="1">
    <source>
        <dbReference type="EMBL" id="KAG2444960.1"/>
    </source>
</evidence>
<keyword evidence="2" id="KW-1185">Reference proteome</keyword>
<dbReference type="EMBL" id="JAEHOC010000002">
    <property type="protein sequence ID" value="KAG2444960.1"/>
    <property type="molecule type" value="Genomic_DNA"/>
</dbReference>
<evidence type="ECO:0000313" key="2">
    <source>
        <dbReference type="Proteomes" id="UP000650467"/>
    </source>
</evidence>
<sequence>MVKEVFAITIAVFGLFAGGMATAFSAGVYVHKILTATEQATVKETAERVKGDAQEAAKRAQLEAHTERRFVDMLVHSDYEGWRKQVGERLAASGKEQLTESKDK</sequence>
<name>A0A835WCZ6_CHLIN</name>
<accession>A0A835WCZ6</accession>
<dbReference type="Proteomes" id="UP000650467">
    <property type="component" value="Unassembled WGS sequence"/>
</dbReference>
<dbReference type="EMBL" id="JAEHOC010000002">
    <property type="protein sequence ID" value="KAG2444961.1"/>
    <property type="molecule type" value="Genomic_DNA"/>
</dbReference>
<organism evidence="1 2">
    <name type="scientific">Chlamydomonas incerta</name>
    <dbReference type="NCBI Taxonomy" id="51695"/>
    <lineage>
        <taxon>Eukaryota</taxon>
        <taxon>Viridiplantae</taxon>
        <taxon>Chlorophyta</taxon>
        <taxon>core chlorophytes</taxon>
        <taxon>Chlorophyceae</taxon>
        <taxon>CS clade</taxon>
        <taxon>Chlamydomonadales</taxon>
        <taxon>Chlamydomonadaceae</taxon>
        <taxon>Chlamydomonas</taxon>
    </lineage>
</organism>
<dbReference type="AlphaFoldDB" id="A0A835WCZ6"/>
<proteinExistence type="predicted"/>
<comment type="caution">
    <text evidence="1">The sequence shown here is derived from an EMBL/GenBank/DDBJ whole genome shotgun (WGS) entry which is preliminary data.</text>
</comment>
<gene>
    <name evidence="1" type="ORF">HXX76_001696</name>
</gene>
<reference evidence="1" key="1">
    <citation type="journal article" date="2020" name="bioRxiv">
        <title>Comparative genomics of Chlamydomonas.</title>
        <authorList>
            <person name="Craig R.J."/>
            <person name="Hasan A.R."/>
            <person name="Ness R.W."/>
            <person name="Keightley P.D."/>
        </authorList>
    </citation>
    <scope>NUCLEOTIDE SEQUENCE</scope>
    <source>
        <strain evidence="1">SAG 7.73</strain>
    </source>
</reference>